<proteinExistence type="predicted"/>
<reference evidence="3" key="1">
    <citation type="submission" date="2022-06" db="EMBL/GenBank/DDBJ databases">
        <title>Complete genome sequence of Streptomyces nigrescens HEK616.</title>
        <authorList>
            <person name="Asamizu S."/>
            <person name="Onaka H."/>
        </authorList>
    </citation>
    <scope>NUCLEOTIDE SEQUENCE</scope>
    <source>
        <strain evidence="3">HEK616</strain>
        <plasmid evidence="3">SNP1</plasmid>
    </source>
</reference>
<geneLocation type="plasmid" evidence="3 4">
    <name>SNP1</name>
</geneLocation>
<gene>
    <name evidence="3" type="ORF">HEK616_79340</name>
</gene>
<dbReference type="Proteomes" id="UP001059597">
    <property type="component" value="Plasmid SNP1"/>
</dbReference>
<sequence>MRRHLALFATATRYHLVEHARNRFAMFLVVLYIPTWVTLCYANVPDKPTPYRLRDTGRILAPPGNELTQISGAINAVTLITGFMMFAATFAGGRFDRRLVMAGYPRTHLALAKITSLALASAAVAAYATAVMRPAWPSRQPLLLATVLFGDAMTYGALGVIFGSLLRREVEGMFAMLMTSVIDIALQSPLANSGVDSAFVRFLPSWSAMQAAVTAGFSDDSVSAYLMVQLAWFTTTALLALLAFHHRTRNALPKAVRSPTAPLPHHDTRTTARRAADPR</sequence>
<organism evidence="3 4">
    <name type="scientific">Streptomyces nigrescens</name>
    <dbReference type="NCBI Taxonomy" id="1920"/>
    <lineage>
        <taxon>Bacteria</taxon>
        <taxon>Bacillati</taxon>
        <taxon>Actinomycetota</taxon>
        <taxon>Actinomycetes</taxon>
        <taxon>Kitasatosporales</taxon>
        <taxon>Streptomycetaceae</taxon>
        <taxon>Streptomyces</taxon>
    </lineage>
</organism>
<evidence type="ECO:0000313" key="4">
    <source>
        <dbReference type="Proteomes" id="UP001059597"/>
    </source>
</evidence>
<evidence type="ECO:0008006" key="5">
    <source>
        <dbReference type="Google" id="ProtNLM"/>
    </source>
</evidence>
<evidence type="ECO:0000313" key="3">
    <source>
        <dbReference type="EMBL" id="BDM74447.1"/>
    </source>
</evidence>
<feature type="transmembrane region" description="Helical" evidence="2">
    <location>
        <begin position="110"/>
        <end position="130"/>
    </location>
</feature>
<keyword evidence="3" id="KW-0614">Plasmid</keyword>
<name>A0ABM8A735_STRNI</name>
<feature type="compositionally biased region" description="Basic and acidic residues" evidence="1">
    <location>
        <begin position="264"/>
        <end position="279"/>
    </location>
</feature>
<keyword evidence="4" id="KW-1185">Reference proteome</keyword>
<keyword evidence="2" id="KW-1133">Transmembrane helix</keyword>
<feature type="transmembrane region" description="Helical" evidence="2">
    <location>
        <begin position="142"/>
        <end position="166"/>
    </location>
</feature>
<feature type="transmembrane region" description="Helical" evidence="2">
    <location>
        <begin position="173"/>
        <end position="191"/>
    </location>
</feature>
<keyword evidence="2" id="KW-0812">Transmembrane</keyword>
<dbReference type="EMBL" id="AP026074">
    <property type="protein sequence ID" value="BDM74447.1"/>
    <property type="molecule type" value="Genomic_DNA"/>
</dbReference>
<feature type="transmembrane region" description="Helical" evidence="2">
    <location>
        <begin position="70"/>
        <end position="90"/>
    </location>
</feature>
<feature type="region of interest" description="Disordered" evidence="1">
    <location>
        <begin position="255"/>
        <end position="279"/>
    </location>
</feature>
<protein>
    <recommendedName>
        <fullName evidence="5">Integral membrane protein</fullName>
    </recommendedName>
</protein>
<feature type="transmembrane region" description="Helical" evidence="2">
    <location>
        <begin position="24"/>
        <end position="44"/>
    </location>
</feature>
<keyword evidence="2" id="KW-0472">Membrane</keyword>
<accession>A0ABM8A735</accession>
<dbReference type="RefSeq" id="WP_261957977.1">
    <property type="nucleotide sequence ID" value="NZ_AP026074.1"/>
</dbReference>
<feature type="transmembrane region" description="Helical" evidence="2">
    <location>
        <begin position="224"/>
        <end position="244"/>
    </location>
</feature>
<evidence type="ECO:0000256" key="1">
    <source>
        <dbReference type="SAM" id="MobiDB-lite"/>
    </source>
</evidence>
<evidence type="ECO:0000256" key="2">
    <source>
        <dbReference type="SAM" id="Phobius"/>
    </source>
</evidence>